<accession>A0A844QKD6</accession>
<dbReference type="InterPro" id="IPR003692">
    <property type="entry name" value="Hydantoinase_B"/>
</dbReference>
<dbReference type="PANTHER" id="PTHR11365:SF23">
    <property type="entry name" value="HYPOTHETICAL 5-OXOPROLINASE (EUROFUNG)-RELATED"/>
    <property type="match status" value="1"/>
</dbReference>
<feature type="domain" description="Hydantoinase B/oxoprolinase" evidence="1">
    <location>
        <begin position="2"/>
        <end position="529"/>
    </location>
</feature>
<dbReference type="GO" id="GO:0005829">
    <property type="term" value="C:cytosol"/>
    <property type="evidence" value="ECO:0007669"/>
    <property type="project" value="TreeGrafter"/>
</dbReference>
<comment type="caution">
    <text evidence="2">The sequence shown here is derived from an EMBL/GenBank/DDBJ whole genome shotgun (WGS) entry which is preliminary data.</text>
</comment>
<dbReference type="GO" id="GO:0006749">
    <property type="term" value="P:glutathione metabolic process"/>
    <property type="evidence" value="ECO:0007669"/>
    <property type="project" value="TreeGrafter"/>
</dbReference>
<protein>
    <submittedName>
        <fullName evidence="2">Hydantoinase B/oxoprolinase family protein</fullName>
    </submittedName>
</protein>
<organism evidence="2 3">
    <name type="scientific">Nitratireductor arenosus</name>
    <dbReference type="NCBI Taxonomy" id="2682096"/>
    <lineage>
        <taxon>Bacteria</taxon>
        <taxon>Pseudomonadati</taxon>
        <taxon>Pseudomonadota</taxon>
        <taxon>Alphaproteobacteria</taxon>
        <taxon>Hyphomicrobiales</taxon>
        <taxon>Phyllobacteriaceae</taxon>
        <taxon>Nitratireductor</taxon>
    </lineage>
</organism>
<dbReference type="PANTHER" id="PTHR11365">
    <property type="entry name" value="5-OXOPROLINASE RELATED"/>
    <property type="match status" value="1"/>
</dbReference>
<dbReference type="Pfam" id="PF02538">
    <property type="entry name" value="Hydantoinase_B"/>
    <property type="match status" value="1"/>
</dbReference>
<dbReference type="InterPro" id="IPR045079">
    <property type="entry name" value="Oxoprolinase-like"/>
</dbReference>
<reference evidence="2 3" key="1">
    <citation type="submission" date="2019-12" db="EMBL/GenBank/DDBJ databases">
        <title>Nitratireductor arenosus sp. nov., Isolated from sea sand, Jeju island, South Korea.</title>
        <authorList>
            <person name="Kim W."/>
        </authorList>
    </citation>
    <scope>NUCLEOTIDE SEQUENCE [LARGE SCALE GENOMIC DNA]</scope>
    <source>
        <strain evidence="2 3">CAU 1489</strain>
    </source>
</reference>
<name>A0A844QKD6_9HYPH</name>
<evidence type="ECO:0000313" key="3">
    <source>
        <dbReference type="Proteomes" id="UP000463224"/>
    </source>
</evidence>
<dbReference type="RefSeq" id="WP_156715240.1">
    <property type="nucleotide sequence ID" value="NZ_WPHG01000007.1"/>
</dbReference>
<dbReference type="EMBL" id="WPHG01000007">
    <property type="protein sequence ID" value="MVA99737.1"/>
    <property type="molecule type" value="Genomic_DNA"/>
</dbReference>
<proteinExistence type="predicted"/>
<dbReference type="Proteomes" id="UP000463224">
    <property type="component" value="Unassembled WGS sequence"/>
</dbReference>
<dbReference type="GO" id="GO:0017168">
    <property type="term" value="F:5-oxoprolinase (ATP-hydrolyzing) activity"/>
    <property type="evidence" value="ECO:0007669"/>
    <property type="project" value="TreeGrafter"/>
</dbReference>
<keyword evidence="3" id="KW-1185">Reference proteome</keyword>
<dbReference type="AlphaFoldDB" id="A0A844QKD6"/>
<evidence type="ECO:0000259" key="1">
    <source>
        <dbReference type="Pfam" id="PF02538"/>
    </source>
</evidence>
<evidence type="ECO:0000313" key="2">
    <source>
        <dbReference type="EMBL" id="MVA99737.1"/>
    </source>
</evidence>
<sequence>MDPVQTEIMKNRFSAMAEEAATLAYRTAHTTFVKQTQDFQVAVADLDGYFFAYPMQTGVVTGSGQTIAGLLKHFCAEQLQPGDVLISNDPFRTEGVVTHMMDIHMARPIFVDGRLACFAWSFIHASDIGGAVPGSISPDLYECFQEGLRIRPKKLVEAGRLNQDIVDILHDNSRIGEAIWGDLEAMMAAMRLLDRRINELCEKVGRAGFEQGVADVMAYAEMKARRAISGLTDGQYSFADRIEGDQNGADIEFRCRLIIRGDEAEIDYDGSSPQVRAAFNFTTGDRTHPFLCLALTHYIHTVEPDIPVNGGIMRPIRARAPRGSVMNATFPAAMGNRFVAVMRSYDTLMGCLNQAVPGGIVACGAGQAGIISYAWSPSGDGRQRVAVVEPFSGGSGGRVRGDGVDASDTMIAVLKSAPVEHVESEMPLVVRRHDLVAGSFGHGRFRGGASVAIELENRAPEAAITVRGLDRFRCRPWGVAGGTPGGNSLAEIDAPGQASRTVGRIKVLHLRAGDVLRMRSSSGGGFGDPFEREPDRVLRDVLDELLSREEAETIYGVKIDGDRVDAAATRQLRAAR</sequence>
<gene>
    <name evidence="2" type="ORF">GN330_21010</name>
</gene>